<sequence>MSVAPPVPRLPSLNALRAFEASARLGGFSQAAQELNVLPGAVAALVKKLEEDIGAPLFERRARGVRLTPLGERALPGFVAVFDSLGQTVRDLRREAAPRKVHIAALPALAELWLAPRLPAVRAKHPDMDISVTALEVPPNLKRVPFDLCLFYADASDRGATVISSDELLPVCTPEIAATLKSPMDLDKVTCLTDSAWSDDWRIWASRSVNGWEFVPKGPVYSLYSLAVQEALSGAGVLMAHRSLIEEHLRSGDLVAPFAMSVRLERPMSLWSLPGGRGNKAVDDVTLELKRLATLND</sequence>
<evidence type="ECO:0000259" key="5">
    <source>
        <dbReference type="PROSITE" id="PS50931"/>
    </source>
</evidence>
<keyword evidence="4" id="KW-0804">Transcription</keyword>
<organism evidence="6 7">
    <name type="scientific">Roseibium porphyridii</name>
    <dbReference type="NCBI Taxonomy" id="2866279"/>
    <lineage>
        <taxon>Bacteria</taxon>
        <taxon>Pseudomonadati</taxon>
        <taxon>Pseudomonadota</taxon>
        <taxon>Alphaproteobacteria</taxon>
        <taxon>Hyphomicrobiales</taxon>
        <taxon>Stappiaceae</taxon>
        <taxon>Roseibium</taxon>
    </lineage>
</organism>
<evidence type="ECO:0000256" key="4">
    <source>
        <dbReference type="ARBA" id="ARBA00023163"/>
    </source>
</evidence>
<dbReference type="Pfam" id="PF00126">
    <property type="entry name" value="HTH_1"/>
    <property type="match status" value="1"/>
</dbReference>
<dbReference type="PANTHER" id="PTHR30537:SF26">
    <property type="entry name" value="GLYCINE CLEAVAGE SYSTEM TRANSCRIPTIONAL ACTIVATOR"/>
    <property type="match status" value="1"/>
</dbReference>
<evidence type="ECO:0000256" key="2">
    <source>
        <dbReference type="ARBA" id="ARBA00023015"/>
    </source>
</evidence>
<keyword evidence="7" id="KW-1185">Reference proteome</keyword>
<evidence type="ECO:0000313" key="7">
    <source>
        <dbReference type="Proteomes" id="UP001209803"/>
    </source>
</evidence>
<dbReference type="PANTHER" id="PTHR30537">
    <property type="entry name" value="HTH-TYPE TRANSCRIPTIONAL REGULATOR"/>
    <property type="match status" value="1"/>
</dbReference>
<comment type="similarity">
    <text evidence="1">Belongs to the LysR transcriptional regulatory family.</text>
</comment>
<dbReference type="EMBL" id="CP120863">
    <property type="protein sequence ID" value="WFE88682.1"/>
    <property type="molecule type" value="Genomic_DNA"/>
</dbReference>
<keyword evidence="3" id="KW-0238">DNA-binding</keyword>
<reference evidence="6 7" key="1">
    <citation type="submission" date="2023-03" db="EMBL/GenBank/DDBJ databases">
        <title>Roseibium porphyridii sp. nov. and Roseibium rhodosorbium sp. nov. isolated from marine algae, Porphyridium cruentum and Rhodosorus marinus, respectively.</title>
        <authorList>
            <person name="Lee M.W."/>
            <person name="Choi B.J."/>
            <person name="Lee J.K."/>
            <person name="Choi D.G."/>
            <person name="Baek J.H."/>
            <person name="Bayburt H."/>
            <person name="Kim J.M."/>
            <person name="Han D.M."/>
            <person name="Kim K.H."/>
            <person name="Jeon C.O."/>
        </authorList>
    </citation>
    <scope>NUCLEOTIDE SEQUENCE [LARGE SCALE GENOMIC DNA]</scope>
    <source>
        <strain evidence="6 7">KMA01</strain>
    </source>
</reference>
<evidence type="ECO:0000313" key="6">
    <source>
        <dbReference type="EMBL" id="WFE88682.1"/>
    </source>
</evidence>
<name>A0ABY8F3R5_9HYPH</name>
<dbReference type="Gene3D" id="1.10.10.10">
    <property type="entry name" value="Winged helix-like DNA-binding domain superfamily/Winged helix DNA-binding domain"/>
    <property type="match status" value="1"/>
</dbReference>
<proteinExistence type="inferred from homology"/>
<keyword evidence="2" id="KW-0805">Transcription regulation</keyword>
<dbReference type="InterPro" id="IPR058163">
    <property type="entry name" value="LysR-type_TF_proteobact-type"/>
</dbReference>
<dbReference type="SUPFAM" id="SSF46785">
    <property type="entry name" value="Winged helix' DNA-binding domain"/>
    <property type="match status" value="1"/>
</dbReference>
<gene>
    <name evidence="6" type="ORF">K1718_21350</name>
</gene>
<accession>A0ABY8F3R5</accession>
<feature type="domain" description="HTH lysR-type" evidence="5">
    <location>
        <begin position="11"/>
        <end position="68"/>
    </location>
</feature>
<protein>
    <submittedName>
        <fullName evidence="6">LysR family transcriptional regulator</fullName>
    </submittedName>
</protein>
<dbReference type="InterPro" id="IPR005119">
    <property type="entry name" value="LysR_subst-bd"/>
</dbReference>
<evidence type="ECO:0000256" key="1">
    <source>
        <dbReference type="ARBA" id="ARBA00009437"/>
    </source>
</evidence>
<dbReference type="Pfam" id="PF03466">
    <property type="entry name" value="LysR_substrate"/>
    <property type="match status" value="1"/>
</dbReference>
<dbReference type="PROSITE" id="PS50931">
    <property type="entry name" value="HTH_LYSR"/>
    <property type="match status" value="1"/>
</dbReference>
<dbReference type="SUPFAM" id="SSF53850">
    <property type="entry name" value="Periplasmic binding protein-like II"/>
    <property type="match status" value="1"/>
</dbReference>
<dbReference type="InterPro" id="IPR036390">
    <property type="entry name" value="WH_DNA-bd_sf"/>
</dbReference>
<dbReference type="InterPro" id="IPR000847">
    <property type="entry name" value="LysR_HTH_N"/>
</dbReference>
<dbReference type="InterPro" id="IPR036388">
    <property type="entry name" value="WH-like_DNA-bd_sf"/>
</dbReference>
<evidence type="ECO:0000256" key="3">
    <source>
        <dbReference type="ARBA" id="ARBA00023125"/>
    </source>
</evidence>
<dbReference type="RefSeq" id="WP_265680921.1">
    <property type="nucleotide sequence ID" value="NZ_CP120863.1"/>
</dbReference>
<dbReference type="Gene3D" id="3.40.190.10">
    <property type="entry name" value="Periplasmic binding protein-like II"/>
    <property type="match status" value="2"/>
</dbReference>
<dbReference type="PRINTS" id="PR00039">
    <property type="entry name" value="HTHLYSR"/>
</dbReference>
<dbReference type="Proteomes" id="UP001209803">
    <property type="component" value="Chromosome"/>
</dbReference>